<accession>A0A916XBY3</accession>
<feature type="domain" description="Linalool dehydratase/isomerase" evidence="1">
    <location>
        <begin position="77"/>
        <end position="406"/>
    </location>
</feature>
<comment type="caution">
    <text evidence="2">The sequence shown here is derived from an EMBL/GenBank/DDBJ whole genome shotgun (WGS) entry which is preliminary data.</text>
</comment>
<dbReference type="Proteomes" id="UP000637423">
    <property type="component" value="Unassembled WGS sequence"/>
</dbReference>
<evidence type="ECO:0000313" key="3">
    <source>
        <dbReference type="Proteomes" id="UP000637423"/>
    </source>
</evidence>
<dbReference type="AlphaFoldDB" id="A0A916XBY3"/>
<reference evidence="2" key="2">
    <citation type="submission" date="2020-09" db="EMBL/GenBank/DDBJ databases">
        <authorList>
            <person name="Sun Q."/>
            <person name="Zhou Y."/>
        </authorList>
    </citation>
    <scope>NUCLEOTIDE SEQUENCE</scope>
    <source>
        <strain evidence="2">CGMCC 1.10998</strain>
    </source>
</reference>
<evidence type="ECO:0000259" key="1">
    <source>
        <dbReference type="Pfam" id="PF18566"/>
    </source>
</evidence>
<name>A0A916XBY3_9BURK</name>
<dbReference type="InterPro" id="IPR041411">
    <property type="entry name" value="Ldi"/>
</dbReference>
<organism evidence="2 3">
    <name type="scientific">Undibacterium terreum</name>
    <dbReference type="NCBI Taxonomy" id="1224302"/>
    <lineage>
        <taxon>Bacteria</taxon>
        <taxon>Pseudomonadati</taxon>
        <taxon>Pseudomonadota</taxon>
        <taxon>Betaproteobacteria</taxon>
        <taxon>Burkholderiales</taxon>
        <taxon>Oxalobacteraceae</taxon>
        <taxon>Undibacterium</taxon>
    </lineage>
</organism>
<dbReference type="RefSeq" id="WP_188564337.1">
    <property type="nucleotide sequence ID" value="NZ_BMED01000001.1"/>
</dbReference>
<gene>
    <name evidence="2" type="ORF">GCM10011396_04290</name>
</gene>
<sequence>MTTTELIPPPGLNPAAFATVDTQADTQLIPGSYAVNGLDDLQIGHLRHIENLATQPDGDWSHMGNADPGQEWLDSYRYQLAMAAYTLGLAHLHRLPAAPCVFQPVFDSLMRKMLRRDVWGYWKDTSQSGKFINPDLAALRDPWIDPVVKENIMYSGHLHAMAGMYAVLFNDDRYAQPGALTFTHAPIFWGMGPQKFEYDFQKLNDVIYWQMVESGWLGVPCEPNCVFLICNQYPMLGFRFHDLRHGSAISEEATSSYKDAWTRKGMLDKDGHFYYFWRMQQDNFFSVGRASSDAWLGAAMHAWNPDLVRSQYPRQSAEWFHRHADGRVSLLAPTVVAARRAAADSGVPVALQDTAYRWTAPEFGYAAMWASELGDEETLQGLLAHADACMEPTWEKGGLYYPRQDASWDGDGNMIYMDPLTGNTLLAYARLNVPGGLMHLYRQPFDEQHFAQPAMTDMQPRLNVKRAVYDPERGLLLTVGGRRPVPTLAHLTISNAPVGKAWSLWRDGVLKASSDAVATGDTVIEQRGDQLIIHCTVLDYSELRIHWE</sequence>
<dbReference type="Pfam" id="PF18566">
    <property type="entry name" value="Ldi"/>
    <property type="match status" value="1"/>
</dbReference>
<evidence type="ECO:0000313" key="2">
    <source>
        <dbReference type="EMBL" id="GGC60537.1"/>
    </source>
</evidence>
<keyword evidence="3" id="KW-1185">Reference proteome</keyword>
<proteinExistence type="predicted"/>
<protein>
    <recommendedName>
        <fullName evidence="1">Linalool dehydratase/isomerase domain-containing protein</fullName>
    </recommendedName>
</protein>
<dbReference type="EMBL" id="BMED01000001">
    <property type="protein sequence ID" value="GGC60537.1"/>
    <property type="molecule type" value="Genomic_DNA"/>
</dbReference>
<reference evidence="2" key="1">
    <citation type="journal article" date="2014" name="Int. J. Syst. Evol. Microbiol.">
        <title>Complete genome sequence of Corynebacterium casei LMG S-19264T (=DSM 44701T), isolated from a smear-ripened cheese.</title>
        <authorList>
            <consortium name="US DOE Joint Genome Institute (JGI-PGF)"/>
            <person name="Walter F."/>
            <person name="Albersmeier A."/>
            <person name="Kalinowski J."/>
            <person name="Ruckert C."/>
        </authorList>
    </citation>
    <scope>NUCLEOTIDE SEQUENCE</scope>
    <source>
        <strain evidence="2">CGMCC 1.10998</strain>
    </source>
</reference>